<dbReference type="Pfam" id="PF07804">
    <property type="entry name" value="HipA_C"/>
    <property type="match status" value="1"/>
</dbReference>
<feature type="domain" description="HipA-like C-terminal" evidence="3">
    <location>
        <begin position="18"/>
        <end position="209"/>
    </location>
</feature>
<dbReference type="InterPro" id="IPR012893">
    <property type="entry name" value="HipA-like_C"/>
</dbReference>
<proteinExistence type="predicted"/>
<reference evidence="5" key="1">
    <citation type="submission" date="2018-12" db="EMBL/GenBank/DDBJ databases">
        <title>Dusodibacter welbiota gen. nov., sp. nov., isolated from human faeces and emended description of the Oscillibacter genus.</title>
        <authorList>
            <person name="Le Roy T."/>
            <person name="Van der Smissen P."/>
            <person name="Delzenne N."/>
            <person name="Muccioli G."/>
            <person name="Collet J.F."/>
            <person name="Cani P.D."/>
        </authorList>
    </citation>
    <scope>NUCLEOTIDE SEQUENCE [LARGE SCALE GENOMIC DNA]</scope>
    <source>
        <strain evidence="5">J115</strain>
    </source>
</reference>
<dbReference type="GO" id="GO:0016301">
    <property type="term" value="F:kinase activity"/>
    <property type="evidence" value="ECO:0007669"/>
    <property type="project" value="UniProtKB-KW"/>
</dbReference>
<sequence length="313" mass="35255">MGVIDFTGMPKRNKAYAGANGKKISVLYDGEQYMLKFPSMAKKNPDMSYSNSCFSEYLGCQIFEIAGIPVQKTLLGTFTVNGTEKIVVACGDFTRPGLVLQDFASLKNQIIDSERNGYGTELSDILHTITAQTAIDAAQLLDRFWDMFIVDALIGNWDRHNGNWGFLYDAVSDAIELAPVYDCGSCLYPQADDEIMRSVLTNQGDRDYRIYEIPTSAITLEGKKIRYFDFISSLREEGCSRALRRIVPRIDMGKIGKLIYDTPFLSDLQRQFYLTMLAERKVKILDFALEKLEQAKDGPLPAKHKAGKDRNAR</sequence>
<keyword evidence="1" id="KW-0808">Transferase</keyword>
<accession>A0A4D7AW91</accession>
<dbReference type="RefSeq" id="WP_136890953.1">
    <property type="nucleotide sequence ID" value="NZ_CP034413.3"/>
</dbReference>
<dbReference type="AlphaFoldDB" id="A0A4D7AW91"/>
<dbReference type="CDD" id="cd17792">
    <property type="entry name" value="CtkA"/>
    <property type="match status" value="1"/>
</dbReference>
<evidence type="ECO:0000259" key="3">
    <source>
        <dbReference type="Pfam" id="PF07804"/>
    </source>
</evidence>
<dbReference type="Proteomes" id="UP000298642">
    <property type="component" value="Chromosome"/>
</dbReference>
<keyword evidence="2" id="KW-0418">Kinase</keyword>
<dbReference type="KEGG" id="obj:EIO64_05165"/>
<evidence type="ECO:0000313" key="5">
    <source>
        <dbReference type="Proteomes" id="UP000298642"/>
    </source>
</evidence>
<organism evidence="4 5">
    <name type="scientific">Dysosmobacter welbionis</name>
    <dbReference type="NCBI Taxonomy" id="2093857"/>
    <lineage>
        <taxon>Bacteria</taxon>
        <taxon>Bacillati</taxon>
        <taxon>Bacillota</taxon>
        <taxon>Clostridia</taxon>
        <taxon>Eubacteriales</taxon>
        <taxon>Oscillospiraceae</taxon>
        <taxon>Dysosmobacter</taxon>
    </lineage>
</organism>
<dbReference type="Gene3D" id="3.30.200.120">
    <property type="match status" value="1"/>
</dbReference>
<gene>
    <name evidence="4" type="ORF">EIO64_05165</name>
</gene>
<protein>
    <submittedName>
        <fullName evidence="4">HipA domain-containing protein</fullName>
    </submittedName>
</protein>
<keyword evidence="5" id="KW-1185">Reference proteome</keyword>
<dbReference type="Gene3D" id="1.10.1070.20">
    <property type="match status" value="1"/>
</dbReference>
<evidence type="ECO:0000313" key="4">
    <source>
        <dbReference type="EMBL" id="QCI58687.1"/>
    </source>
</evidence>
<name>A0A4D7AW91_9FIRM</name>
<evidence type="ECO:0000256" key="2">
    <source>
        <dbReference type="ARBA" id="ARBA00022777"/>
    </source>
</evidence>
<dbReference type="EMBL" id="CP034413">
    <property type="protein sequence ID" value="QCI58687.1"/>
    <property type="molecule type" value="Genomic_DNA"/>
</dbReference>
<evidence type="ECO:0000256" key="1">
    <source>
        <dbReference type="ARBA" id="ARBA00022679"/>
    </source>
</evidence>